<reference evidence="1 2" key="1">
    <citation type="journal article" date="2018" name="PeerJ">
        <title>Virus discovery in all three major lineages of terrestrial arthropods highlights the diversity of single-stranded DNA viruses associated with invertebrates.</title>
        <authorList>
            <person name="Rosario K."/>
            <person name="Mettel K.A."/>
            <person name="Benner B.E."/>
            <person name="Johnson R."/>
            <person name="Scott C."/>
            <person name="Yusseff-Vanegas S.Z."/>
            <person name="Baker C.C."/>
            <person name="Cassill D.L."/>
            <person name="Storer C."/>
            <person name="Varsani A."/>
            <person name="Breitbart M."/>
        </authorList>
    </citation>
    <scope>NUCLEOTIDE SEQUENCE [LARGE SCALE GENOMIC DNA]</scope>
    <source>
        <strain evidence="1">FL_SDBVL</strain>
    </source>
</reference>
<dbReference type="EMBL" id="MH545499">
    <property type="protein sequence ID" value="AXL65859.1"/>
    <property type="molecule type" value="Genomic_DNA"/>
</dbReference>
<dbReference type="Gene3D" id="3.40.1310.20">
    <property type="match status" value="1"/>
</dbReference>
<name>A0A346BP62_9VIRU</name>
<dbReference type="KEGG" id="vg:80521822"/>
<proteinExistence type="predicted"/>
<dbReference type="SUPFAM" id="SSF55464">
    <property type="entry name" value="Origin of replication-binding domain, RBD-like"/>
    <property type="match status" value="1"/>
</dbReference>
<keyword evidence="2" id="KW-1185">Reference proteome</keyword>
<protein>
    <submittedName>
        <fullName evidence="1">Replication-associated protein</fullName>
    </submittedName>
</protein>
<organism evidence="1 2">
    <name type="scientific">Grasshopper associated circular virus 1</name>
    <dbReference type="NCBI Taxonomy" id="2293293"/>
    <lineage>
        <taxon>Viruses</taxon>
        <taxon>Monodnaviria</taxon>
        <taxon>Shotokuvirae</taxon>
        <taxon>Cressdnaviricota</taxon>
        <taxon>Repensiviricetes</taxon>
        <taxon>Geplafuvirales</taxon>
        <taxon>Genomoviridae</taxon>
        <taxon>Gemykolovirus</taxon>
        <taxon>Gemykolovirus easlu1</taxon>
    </lineage>
</organism>
<evidence type="ECO:0000313" key="1">
    <source>
        <dbReference type="EMBL" id="AXL65859.1"/>
    </source>
</evidence>
<evidence type="ECO:0000313" key="2">
    <source>
        <dbReference type="Proteomes" id="UP000269796"/>
    </source>
</evidence>
<sequence>MVRKFKLDNVNYVLLTYSDCPNDFDPQLIIDAVVGTGAVYRLGRELHANGKPHFHCFVQWAEPFSHPDAGSLFFVGGRRANIKRFSANPGRRWDYVGKYAGHKAGHFIIGDQCDRPGGDKDDSERTQTDIWSEIINAETESEFFEKLASLAPKQLGCNFGSLKLYADWRYKPPVTEYISPSGNFYPTTALADWEREQLNSEMSACLRGGPLATPSPSASRAGPHRLLPKHMLILEFIRPRGLVLFGATRLGKTVWARSLGTHSYFGGLFNMELFAEEARYAIFDDISGGFGFFPSYKLWLGGQFEFSVTDKYKHKRNVKWGKPAIWLCNTDPRLDWYKPGTGPDFEWMENNCDFVEITEPIFRANTT</sequence>
<dbReference type="SMR" id="A0A346BP62"/>
<accession>A0A346BP62</accession>
<dbReference type="GeneID" id="80521822"/>
<dbReference type="RefSeq" id="YP_010784587.1">
    <property type="nucleotide sequence ID" value="NC_075309.1"/>
</dbReference>
<dbReference type="Proteomes" id="UP000269796">
    <property type="component" value="Segment"/>
</dbReference>